<dbReference type="Bgee" id="ENSLOCG00000002121">
    <property type="expression patterns" value="Expressed in intestine and 4 other cell types or tissues"/>
</dbReference>
<dbReference type="HOGENOM" id="CLU_014551_0_0_1"/>
<feature type="domain" description="Ig-like" evidence="4">
    <location>
        <begin position="514"/>
        <end position="610"/>
    </location>
</feature>
<evidence type="ECO:0000259" key="4">
    <source>
        <dbReference type="PROSITE" id="PS50835"/>
    </source>
</evidence>
<dbReference type="CDD" id="cd00098">
    <property type="entry name" value="IgC1"/>
    <property type="match status" value="3"/>
</dbReference>
<dbReference type="InParanoid" id="W5M250"/>
<name>W5M250_LEPOC</name>
<dbReference type="Proteomes" id="UP000018468">
    <property type="component" value="Linkage group LG18"/>
</dbReference>
<feature type="domain" description="Ig-like" evidence="4">
    <location>
        <begin position="140"/>
        <end position="242"/>
    </location>
</feature>
<accession>W5M250</accession>
<dbReference type="InterPro" id="IPR036179">
    <property type="entry name" value="Ig-like_dom_sf"/>
</dbReference>
<feature type="chain" id="PRO_5004865527" description="Ig-like domain-containing protein" evidence="3">
    <location>
        <begin position="27"/>
        <end position="616"/>
    </location>
</feature>
<dbReference type="EMBL" id="AHAT01021148">
    <property type="status" value="NOT_ANNOTATED_CDS"/>
    <property type="molecule type" value="Genomic_DNA"/>
</dbReference>
<keyword evidence="2" id="KW-0472">Membrane</keyword>
<keyword evidence="6" id="KW-1185">Reference proteome</keyword>
<feature type="transmembrane region" description="Helical" evidence="2">
    <location>
        <begin position="256"/>
        <end position="280"/>
    </location>
</feature>
<proteinExistence type="predicted"/>
<dbReference type="Pfam" id="PF07654">
    <property type="entry name" value="C1-set"/>
    <property type="match status" value="3"/>
</dbReference>
<dbReference type="Pfam" id="PF07686">
    <property type="entry name" value="V-set"/>
    <property type="match status" value="1"/>
</dbReference>
<dbReference type="Ensembl" id="ENSLOCT00000002464.1">
    <property type="protein sequence ID" value="ENSLOCP00000002458.1"/>
    <property type="gene ID" value="ENSLOCG00000002121.1"/>
</dbReference>
<protein>
    <recommendedName>
        <fullName evidence="4">Ig-like domain-containing protein</fullName>
    </recommendedName>
</protein>
<evidence type="ECO:0000313" key="5">
    <source>
        <dbReference type="Ensembl" id="ENSLOCP00000002458.1"/>
    </source>
</evidence>
<dbReference type="AlphaFoldDB" id="W5M250"/>
<evidence type="ECO:0000256" key="1">
    <source>
        <dbReference type="ARBA" id="ARBA00023319"/>
    </source>
</evidence>
<sequence>MRAPRLELGPVLHCLCVCLICEGALEVKTDTLPVSCLAGQEVLLNCSFSKPPRVQLSAIAVEWKVMAGDGRSRAVYSFDGSREAHGRPGSGVALHRLVQGDASLRLPNVTLADGGPYTCTVMITPEVGYGNIQLDVSVRPSVTVLPELATITVGEEKTILCEITRFYPKLMEVTWLVKKDLAPELPAVSRDVCTGIPVPNRDQTYNVHSRITVLASMEENGAMYVCQIKHKSYGTPHRRNATLKVVAPRLPSDSTAVIAGTFSTSVLLILAILGAVIIYFRHFQRVPPNVSEIIQPAIIYANETAKLKCNITAFRSHAFKVQWLRVKHHQYHDQSEGLGGSPEAIPLNRCDDVSDKAENQFDKQHRLCVSTIPVQLAVEDDNTEFCCIVRCGRTEICRTAVLKVTVRPSFFQISSLPPIPKLQKTLVLCCRMEKFYPGSVTLEWFRDGQAVKDVTQFGPFEDSGQLYSVWSQSQLTVTKEDEGAVYTCCVRHDSFPEPGFREISYELNLQGMAPKVMWIKCDPPQPGTGQECTLNCSVSNFCPDSISVKWQKNDQPIHAGVSNSPPVLNASGLYSLWSFLRFTPEEDDDGSVFKCVVEHSTLSEPEERIHVLNVSK</sequence>
<dbReference type="SUPFAM" id="SSF48726">
    <property type="entry name" value="Immunoglobulin"/>
    <property type="match status" value="5"/>
</dbReference>
<feature type="domain" description="Ig-like" evidence="4">
    <location>
        <begin position="288"/>
        <end position="403"/>
    </location>
</feature>
<dbReference type="InterPro" id="IPR003006">
    <property type="entry name" value="Ig/MHC_CS"/>
</dbReference>
<dbReference type="InterPro" id="IPR007110">
    <property type="entry name" value="Ig-like_dom"/>
</dbReference>
<reference evidence="6" key="1">
    <citation type="submission" date="2011-12" db="EMBL/GenBank/DDBJ databases">
        <title>The Draft Genome of Lepisosteus oculatus.</title>
        <authorList>
            <consortium name="The Broad Institute Genome Assembly &amp; Analysis Group"/>
            <consortium name="Computational R&amp;D Group"/>
            <consortium name="and Sequencing Platform"/>
            <person name="Di Palma F."/>
            <person name="Alfoldi J."/>
            <person name="Johnson J."/>
            <person name="Berlin A."/>
            <person name="Gnerre S."/>
            <person name="Jaffe D."/>
            <person name="MacCallum I."/>
            <person name="Young S."/>
            <person name="Walker B.J."/>
            <person name="Lander E.S."/>
            <person name="Lindblad-Toh K."/>
        </authorList>
    </citation>
    <scope>NUCLEOTIDE SEQUENCE [LARGE SCALE GENOMIC DNA]</scope>
</reference>
<dbReference type="STRING" id="7918.ENSLOCP00000002458"/>
<keyword evidence="2" id="KW-0812">Transmembrane</keyword>
<evidence type="ECO:0000313" key="6">
    <source>
        <dbReference type="Proteomes" id="UP000018468"/>
    </source>
</evidence>
<dbReference type="PROSITE" id="PS00290">
    <property type="entry name" value="IG_MHC"/>
    <property type="match status" value="2"/>
</dbReference>
<dbReference type="InterPro" id="IPR013106">
    <property type="entry name" value="Ig_V-set"/>
</dbReference>
<keyword evidence="3" id="KW-0732">Signal</keyword>
<evidence type="ECO:0000256" key="2">
    <source>
        <dbReference type="SAM" id="Phobius"/>
    </source>
</evidence>
<dbReference type="Gene3D" id="2.60.40.10">
    <property type="entry name" value="Immunoglobulins"/>
    <property type="match status" value="5"/>
</dbReference>
<dbReference type="PROSITE" id="PS50835">
    <property type="entry name" value="IG_LIKE"/>
    <property type="match status" value="5"/>
</dbReference>
<feature type="domain" description="Ig-like" evidence="4">
    <location>
        <begin position="4"/>
        <end position="137"/>
    </location>
</feature>
<dbReference type="GeneTree" id="ENSGT00940000163348"/>
<dbReference type="SMART" id="SM00409">
    <property type="entry name" value="IG"/>
    <property type="match status" value="5"/>
</dbReference>
<reference evidence="5" key="3">
    <citation type="submission" date="2025-09" db="UniProtKB">
        <authorList>
            <consortium name="Ensembl"/>
        </authorList>
    </citation>
    <scope>IDENTIFICATION</scope>
</reference>
<feature type="signal peptide" evidence="3">
    <location>
        <begin position="1"/>
        <end position="26"/>
    </location>
</feature>
<feature type="domain" description="Ig-like" evidence="4">
    <location>
        <begin position="408"/>
        <end position="504"/>
    </location>
</feature>
<keyword evidence="2" id="KW-1133">Transmembrane helix</keyword>
<keyword evidence="1" id="KW-0393">Immunoglobulin domain</keyword>
<dbReference type="InterPro" id="IPR013783">
    <property type="entry name" value="Ig-like_fold"/>
</dbReference>
<dbReference type="InterPro" id="IPR050380">
    <property type="entry name" value="Immune_Resp_Modulators"/>
</dbReference>
<evidence type="ECO:0000256" key="3">
    <source>
        <dbReference type="SAM" id="SignalP"/>
    </source>
</evidence>
<dbReference type="eggNOG" id="KOG3866">
    <property type="taxonomic scope" value="Eukaryota"/>
</dbReference>
<dbReference type="InterPro" id="IPR003599">
    <property type="entry name" value="Ig_sub"/>
</dbReference>
<dbReference type="InterPro" id="IPR003597">
    <property type="entry name" value="Ig_C1-set"/>
</dbReference>
<dbReference type="PANTHER" id="PTHR23411">
    <property type="entry name" value="TAPASIN"/>
    <property type="match status" value="1"/>
</dbReference>
<dbReference type="OMA" id="VTQFGPF"/>
<reference evidence="5" key="2">
    <citation type="submission" date="2025-08" db="UniProtKB">
        <authorList>
            <consortium name="Ensembl"/>
        </authorList>
    </citation>
    <scope>IDENTIFICATION</scope>
</reference>
<dbReference type="SMART" id="SM00407">
    <property type="entry name" value="IGc1"/>
    <property type="match status" value="3"/>
</dbReference>
<organism evidence="5 6">
    <name type="scientific">Lepisosteus oculatus</name>
    <name type="common">Spotted gar</name>
    <dbReference type="NCBI Taxonomy" id="7918"/>
    <lineage>
        <taxon>Eukaryota</taxon>
        <taxon>Metazoa</taxon>
        <taxon>Chordata</taxon>
        <taxon>Craniata</taxon>
        <taxon>Vertebrata</taxon>
        <taxon>Euteleostomi</taxon>
        <taxon>Actinopterygii</taxon>
        <taxon>Neopterygii</taxon>
        <taxon>Holostei</taxon>
        <taxon>Semionotiformes</taxon>
        <taxon>Lepisosteidae</taxon>
        <taxon>Lepisosteus</taxon>
    </lineage>
</organism>